<accession>A0A1H2WF55</accession>
<evidence type="ECO:0008006" key="3">
    <source>
        <dbReference type="Google" id="ProtNLM"/>
    </source>
</evidence>
<dbReference type="RefSeq" id="WP_016420697.1">
    <property type="nucleotide sequence ID" value="NZ_FNND01000004.1"/>
</dbReference>
<keyword evidence="2" id="KW-1185">Reference proteome</keyword>
<dbReference type="Proteomes" id="UP000182771">
    <property type="component" value="Unassembled WGS sequence"/>
</dbReference>
<proteinExistence type="predicted"/>
<gene>
    <name evidence="1" type="ORF">SAMN05444420_10455</name>
</gene>
<organism evidence="1 2">
    <name type="scientific">Capnocytophaga granulosa</name>
    <dbReference type="NCBI Taxonomy" id="45242"/>
    <lineage>
        <taxon>Bacteria</taxon>
        <taxon>Pseudomonadati</taxon>
        <taxon>Bacteroidota</taxon>
        <taxon>Flavobacteriia</taxon>
        <taxon>Flavobacteriales</taxon>
        <taxon>Flavobacteriaceae</taxon>
        <taxon>Capnocytophaga</taxon>
    </lineage>
</organism>
<dbReference type="EMBL" id="FNND01000004">
    <property type="protein sequence ID" value="SDW78669.1"/>
    <property type="molecule type" value="Genomic_DNA"/>
</dbReference>
<protein>
    <recommendedName>
        <fullName evidence="3">Lipoprotein</fullName>
    </recommendedName>
</protein>
<evidence type="ECO:0000313" key="1">
    <source>
        <dbReference type="EMBL" id="SDW78669.1"/>
    </source>
</evidence>
<comment type="caution">
    <text evidence="1">The sequence shown here is derived from an EMBL/GenBank/DDBJ whole genome shotgun (WGS) entry which is preliminary data.</text>
</comment>
<dbReference type="PROSITE" id="PS51257">
    <property type="entry name" value="PROKAR_LIPOPROTEIN"/>
    <property type="match status" value="1"/>
</dbReference>
<dbReference type="GeneID" id="85017423"/>
<reference evidence="1 2" key="1">
    <citation type="submission" date="2016-10" db="EMBL/GenBank/DDBJ databases">
        <authorList>
            <person name="Varghese N."/>
            <person name="Submissions S."/>
        </authorList>
    </citation>
    <scope>NUCLEOTIDE SEQUENCE [LARGE SCALE GENOMIC DNA]</scope>
    <source>
        <strain evidence="1 2">DSM 11449</strain>
    </source>
</reference>
<dbReference type="AlphaFoldDB" id="A0A1H2WF55"/>
<name>A0A1H2WF55_9FLAO</name>
<sequence>MKQTLLLFFLIGSLLSCEQRKKPAISQRQEAKSVYIKKYTYPELSEEAAQNIRNWYELKTIYQILLSISPERQTVPILKNTNPDSLYVYKRLYATAKENIQTNGSIMQDWRDLESKSDTAYKFVKRKTDEGASFAWEAILLKDLPYTFSVRMYPSSGIKKVKLEIIRQKDQKVIREQFLHLDSLSLNTLAPYTKLTPVDDGWLKVDMQVETPLYGEYSFAINYDEKEVAEDYISFYRSELLLPVKYQDEIEKSSEKLLGKEKNIKSSYNSIYFWLFQLEDELRQLWAKDNFPEKLRRNEIKARLKLFETYVRRLSSEVKENPRLTKEEVQQGILDIRESFASVIRYINFLNKEKLDDKLDTLLNSSDTLTLSPNHLLPPQ</sequence>
<evidence type="ECO:0000313" key="2">
    <source>
        <dbReference type="Proteomes" id="UP000182771"/>
    </source>
</evidence>